<dbReference type="PANTHER" id="PTHR28136:SF1">
    <property type="entry name" value="NUCLEUS EXPORT PROTEIN BRL1"/>
    <property type="match status" value="1"/>
</dbReference>
<reference evidence="4" key="3">
    <citation type="submission" date="2011-03" db="EMBL/GenBank/DDBJ databases">
        <title>Annotation of Magnaporthe poae ATCC 64411.</title>
        <authorList>
            <person name="Ma L.-J."/>
            <person name="Dead R."/>
            <person name="Young S.K."/>
            <person name="Zeng Q."/>
            <person name="Gargeya S."/>
            <person name="Fitzgerald M."/>
            <person name="Haas B."/>
            <person name="Abouelleil A."/>
            <person name="Alvarado L."/>
            <person name="Arachchi H.M."/>
            <person name="Berlin A."/>
            <person name="Brown A."/>
            <person name="Chapman S.B."/>
            <person name="Chen Z."/>
            <person name="Dunbar C."/>
            <person name="Freedman E."/>
            <person name="Gearin G."/>
            <person name="Gellesch M."/>
            <person name="Goldberg J."/>
            <person name="Griggs A."/>
            <person name="Gujja S."/>
            <person name="Heiman D."/>
            <person name="Howarth C."/>
            <person name="Larson L."/>
            <person name="Lui A."/>
            <person name="MacDonald P.J.P."/>
            <person name="Mehta T."/>
            <person name="Montmayeur A."/>
            <person name="Murphy C."/>
            <person name="Neiman D."/>
            <person name="Pearson M."/>
            <person name="Priest M."/>
            <person name="Roberts A."/>
            <person name="Saif S."/>
            <person name="Shea T."/>
            <person name="Shenoy N."/>
            <person name="Sisk P."/>
            <person name="Stolte C."/>
            <person name="Sykes S."/>
            <person name="Yandava C."/>
            <person name="Wortman J."/>
            <person name="Nusbaum C."/>
            <person name="Birren B."/>
        </authorList>
    </citation>
    <scope>NUCLEOTIDE SEQUENCE</scope>
    <source>
        <strain evidence="4">ATCC 64411</strain>
    </source>
</reference>
<keyword evidence="2" id="KW-0472">Membrane</keyword>
<dbReference type="EnsemblFungi" id="MAPG_10333T0">
    <property type="protein sequence ID" value="MAPG_10333T0"/>
    <property type="gene ID" value="MAPG_10333"/>
</dbReference>
<feature type="transmembrane region" description="Helical" evidence="2">
    <location>
        <begin position="260"/>
        <end position="280"/>
    </location>
</feature>
<dbReference type="EMBL" id="ADBL01002310">
    <property type="status" value="NOT_ANNOTATED_CDS"/>
    <property type="molecule type" value="Genomic_DNA"/>
</dbReference>
<dbReference type="EMBL" id="GL876975">
    <property type="protein sequence ID" value="KLU90479.1"/>
    <property type="molecule type" value="Genomic_DNA"/>
</dbReference>
<feature type="compositionally biased region" description="Acidic residues" evidence="1">
    <location>
        <begin position="206"/>
        <end position="216"/>
    </location>
</feature>
<proteinExistence type="predicted"/>
<sequence>MSDQRTNEGHMDWEWNNRVGPVDRSSPFLQGPRGPKLQSFGTPSKITGRGNPFAKPDDVVMTDSPSKSQPPPPSSIFRPNLQNRPQAPAFRNPAFTTPQRRFDEPVSEMSGAETSPALTDASDAPTETPEPDSRDDFRNMTITPAMRRNIFGGGPVSPSKSVHASGRGELPRTRDARQRDKIRKRKRQFGDRDVGSVRPRLNHESDESDSDWEGPDGDSSQGGRGKAGSGRRGRRGGPGWFSSFLTAIHDHPNAPVIMSWWIQCGVNLFFALMGVALFAAMGSMIVSDFRYAAGEARSRLLAEMEACTHEYTKNRCAPKADRLPALAMVCDEWESCMNQDPEKIKSLAISSKQMAVTINEFFNVLSFKAWGFILSLVIVFLLANNLGFSKFRQSMSSETSGASAPAPSQPASSGPPQHLFPPSQDPKQAFIWAPVTPKNLRRGIFLNDTPETDDSPQSEVKAIMAAGTPSGRRSPSKGDRDWDRDRGYDRGYSHSPSKNRSPSKFY</sequence>
<evidence type="ECO:0000256" key="2">
    <source>
        <dbReference type="SAM" id="Phobius"/>
    </source>
</evidence>
<organism evidence="5 6">
    <name type="scientific">Magnaporthiopsis poae (strain ATCC 64411 / 73-15)</name>
    <name type="common">Kentucky bluegrass fungus</name>
    <name type="synonym">Magnaporthe poae</name>
    <dbReference type="NCBI Taxonomy" id="644358"/>
    <lineage>
        <taxon>Eukaryota</taxon>
        <taxon>Fungi</taxon>
        <taxon>Dikarya</taxon>
        <taxon>Ascomycota</taxon>
        <taxon>Pezizomycotina</taxon>
        <taxon>Sordariomycetes</taxon>
        <taxon>Sordariomycetidae</taxon>
        <taxon>Magnaporthales</taxon>
        <taxon>Magnaporthaceae</taxon>
        <taxon>Magnaporthiopsis</taxon>
    </lineage>
</organism>
<keyword evidence="2" id="KW-1133">Transmembrane helix</keyword>
<dbReference type="SMART" id="SM01042">
    <property type="entry name" value="Brr6_like_C_C"/>
    <property type="match status" value="1"/>
</dbReference>
<dbReference type="Pfam" id="PF10104">
    <property type="entry name" value="Brr6_like_C_C"/>
    <property type="match status" value="1"/>
</dbReference>
<dbReference type="PANTHER" id="PTHR28136">
    <property type="entry name" value="NUCLEUS EXPORT PROTEIN BRR6"/>
    <property type="match status" value="1"/>
</dbReference>
<feature type="region of interest" description="Disordered" evidence="1">
    <location>
        <begin position="397"/>
        <end position="424"/>
    </location>
</feature>
<dbReference type="eggNOG" id="KOG4503">
    <property type="taxonomic scope" value="Eukaryota"/>
</dbReference>
<feature type="transmembrane region" description="Helical" evidence="2">
    <location>
        <begin position="361"/>
        <end position="383"/>
    </location>
</feature>
<accession>A0A0C4ECB8</accession>
<feature type="region of interest" description="Disordered" evidence="1">
    <location>
        <begin position="1"/>
        <end position="235"/>
    </location>
</feature>
<dbReference type="Proteomes" id="UP000011715">
    <property type="component" value="Unassembled WGS sequence"/>
</dbReference>
<evidence type="ECO:0000259" key="3">
    <source>
        <dbReference type="SMART" id="SM01042"/>
    </source>
</evidence>
<feature type="compositionally biased region" description="Basic and acidic residues" evidence="1">
    <location>
        <begin position="1"/>
        <end position="15"/>
    </location>
</feature>
<feature type="compositionally biased region" description="Basic and acidic residues" evidence="1">
    <location>
        <begin position="169"/>
        <end position="179"/>
    </location>
</feature>
<evidence type="ECO:0000313" key="6">
    <source>
        <dbReference type="Proteomes" id="UP000011715"/>
    </source>
</evidence>
<dbReference type="GO" id="GO:0006998">
    <property type="term" value="P:nuclear envelope organization"/>
    <property type="evidence" value="ECO:0007669"/>
    <property type="project" value="InterPro"/>
</dbReference>
<feature type="compositionally biased region" description="Basic and acidic residues" evidence="1">
    <location>
        <begin position="188"/>
        <end position="205"/>
    </location>
</feature>
<dbReference type="GO" id="GO:0055088">
    <property type="term" value="P:lipid homeostasis"/>
    <property type="evidence" value="ECO:0007669"/>
    <property type="project" value="InterPro"/>
</dbReference>
<evidence type="ECO:0000313" key="4">
    <source>
        <dbReference type="EMBL" id="KLU90479.1"/>
    </source>
</evidence>
<dbReference type="AlphaFoldDB" id="A0A0C4ECB8"/>
<dbReference type="GO" id="GO:0031965">
    <property type="term" value="C:nuclear membrane"/>
    <property type="evidence" value="ECO:0007669"/>
    <property type="project" value="InterPro"/>
</dbReference>
<reference evidence="4" key="2">
    <citation type="submission" date="2010-05" db="EMBL/GenBank/DDBJ databases">
        <title>The Genome Sequence of Magnaporthe poae strain ATCC 64411.</title>
        <authorList>
            <consortium name="The Broad Institute Genome Sequencing Platform"/>
            <consortium name="Broad Institute Genome Sequencing Center for Infectious Disease"/>
            <person name="Ma L.-J."/>
            <person name="Dead R."/>
            <person name="Young S."/>
            <person name="Zeng Q."/>
            <person name="Koehrsen M."/>
            <person name="Alvarado L."/>
            <person name="Berlin A."/>
            <person name="Chapman S.B."/>
            <person name="Chen Z."/>
            <person name="Freedman E."/>
            <person name="Gellesch M."/>
            <person name="Goldberg J."/>
            <person name="Griggs A."/>
            <person name="Gujja S."/>
            <person name="Heilman E.R."/>
            <person name="Heiman D."/>
            <person name="Hepburn T."/>
            <person name="Howarth C."/>
            <person name="Jen D."/>
            <person name="Larson L."/>
            <person name="Mehta T."/>
            <person name="Neiman D."/>
            <person name="Pearson M."/>
            <person name="Roberts A."/>
            <person name="Saif S."/>
            <person name="Shea T."/>
            <person name="Shenoy N."/>
            <person name="Sisk P."/>
            <person name="Stolte C."/>
            <person name="Sykes S."/>
            <person name="Walk T."/>
            <person name="White J."/>
            <person name="Yandava C."/>
            <person name="Haas B."/>
            <person name="Nusbaum C."/>
            <person name="Birren B."/>
        </authorList>
    </citation>
    <scope>NUCLEOTIDE SEQUENCE</scope>
    <source>
        <strain evidence="4">ATCC 64411</strain>
    </source>
</reference>
<dbReference type="OMA" id="HPHIPRI"/>
<dbReference type="STRING" id="644358.A0A0C4ECB8"/>
<name>A0A0C4ECB8_MAGP6</name>
<evidence type="ECO:0000313" key="5">
    <source>
        <dbReference type="EnsemblFungi" id="MAPG_10333T0"/>
    </source>
</evidence>
<feature type="compositionally biased region" description="Low complexity" evidence="1">
    <location>
        <begin position="400"/>
        <end position="417"/>
    </location>
</feature>
<reference evidence="5" key="5">
    <citation type="submission" date="2015-06" db="UniProtKB">
        <authorList>
            <consortium name="EnsemblFungi"/>
        </authorList>
    </citation>
    <scope>IDENTIFICATION</scope>
    <source>
        <strain evidence="5">ATCC 64411</strain>
    </source>
</reference>
<keyword evidence="2" id="KW-0812">Transmembrane</keyword>
<keyword evidence="6" id="KW-1185">Reference proteome</keyword>
<dbReference type="InterPro" id="IPR018767">
    <property type="entry name" value="Brl1/Brr6_dom"/>
</dbReference>
<protein>
    <recommendedName>
        <fullName evidence="3">Brl1/Brr6 domain-containing protein</fullName>
    </recommendedName>
</protein>
<dbReference type="OrthoDB" id="5961at2759"/>
<feature type="region of interest" description="Disordered" evidence="1">
    <location>
        <begin position="445"/>
        <end position="506"/>
    </location>
</feature>
<evidence type="ECO:0000256" key="1">
    <source>
        <dbReference type="SAM" id="MobiDB-lite"/>
    </source>
</evidence>
<dbReference type="InterPro" id="IPR040202">
    <property type="entry name" value="Brl1/Brr6"/>
</dbReference>
<feature type="compositionally biased region" description="Polar residues" evidence="1">
    <location>
        <begin position="494"/>
        <end position="506"/>
    </location>
</feature>
<reference evidence="6" key="1">
    <citation type="submission" date="2010-05" db="EMBL/GenBank/DDBJ databases">
        <title>The genome sequence of Magnaporthe poae strain ATCC 64411.</title>
        <authorList>
            <person name="Ma L.-J."/>
            <person name="Dead R."/>
            <person name="Young S."/>
            <person name="Zeng Q."/>
            <person name="Koehrsen M."/>
            <person name="Alvarado L."/>
            <person name="Berlin A."/>
            <person name="Chapman S.B."/>
            <person name="Chen Z."/>
            <person name="Freedman E."/>
            <person name="Gellesch M."/>
            <person name="Goldberg J."/>
            <person name="Griggs A."/>
            <person name="Gujja S."/>
            <person name="Heilman E.R."/>
            <person name="Heiman D."/>
            <person name="Hepburn T."/>
            <person name="Howarth C."/>
            <person name="Jen D."/>
            <person name="Larson L."/>
            <person name="Mehta T."/>
            <person name="Neiman D."/>
            <person name="Pearson M."/>
            <person name="Roberts A."/>
            <person name="Saif S."/>
            <person name="Shea T."/>
            <person name="Shenoy N."/>
            <person name="Sisk P."/>
            <person name="Stolte C."/>
            <person name="Sykes S."/>
            <person name="Walk T."/>
            <person name="White J."/>
            <person name="Yandava C."/>
            <person name="Haas B."/>
            <person name="Nusbaum C."/>
            <person name="Birren B."/>
        </authorList>
    </citation>
    <scope>NUCLEOTIDE SEQUENCE [LARGE SCALE GENOMIC DNA]</scope>
    <source>
        <strain evidence="6">ATCC 64411 / 73-15</strain>
    </source>
</reference>
<dbReference type="VEuPathDB" id="FungiDB:MAPG_10333"/>
<feature type="compositionally biased region" description="Basic and acidic residues" evidence="1">
    <location>
        <begin position="476"/>
        <end position="492"/>
    </location>
</feature>
<gene>
    <name evidence="4" type="ORF">MAPG_10333</name>
</gene>
<feature type="domain" description="Brl1/Brr6" evidence="3">
    <location>
        <begin position="258"/>
        <end position="392"/>
    </location>
</feature>
<reference evidence="5" key="4">
    <citation type="journal article" date="2015" name="G3 (Bethesda)">
        <title>Genome sequences of three phytopathogenic species of the Magnaporthaceae family of fungi.</title>
        <authorList>
            <person name="Okagaki L.H."/>
            <person name="Nunes C.C."/>
            <person name="Sailsbery J."/>
            <person name="Clay B."/>
            <person name="Brown D."/>
            <person name="John T."/>
            <person name="Oh Y."/>
            <person name="Young N."/>
            <person name="Fitzgerald M."/>
            <person name="Haas B.J."/>
            <person name="Zeng Q."/>
            <person name="Young S."/>
            <person name="Adiconis X."/>
            <person name="Fan L."/>
            <person name="Levin J.Z."/>
            <person name="Mitchell T.K."/>
            <person name="Okubara P.A."/>
            <person name="Farman M.L."/>
            <person name="Kohn L.M."/>
            <person name="Birren B."/>
            <person name="Ma L.-J."/>
            <person name="Dean R.A."/>
        </authorList>
    </citation>
    <scope>NUCLEOTIDE SEQUENCE</scope>
    <source>
        <strain evidence="5">ATCC 64411 / 73-15</strain>
    </source>
</reference>